<evidence type="ECO:0000313" key="9">
    <source>
        <dbReference type="EMBL" id="EKO40272.1"/>
    </source>
</evidence>
<dbReference type="SUPFAM" id="SSF102114">
    <property type="entry name" value="Radical SAM enzymes"/>
    <property type="match status" value="1"/>
</dbReference>
<keyword evidence="3" id="KW-0479">Metal-binding</keyword>
<protein>
    <submittedName>
        <fullName evidence="9">Radical SAM additional 4Fe4S-binding domain containing protein</fullName>
    </submittedName>
</protein>
<keyword evidence="2" id="KW-0949">S-adenosyl-L-methionine</keyword>
<dbReference type="InterPro" id="IPR007197">
    <property type="entry name" value="rSAM"/>
</dbReference>
<dbReference type="InterPro" id="IPR013785">
    <property type="entry name" value="Aldolase_TIM"/>
</dbReference>
<proteinExistence type="inferred from homology"/>
<dbReference type="GO" id="GO:0016491">
    <property type="term" value="F:oxidoreductase activity"/>
    <property type="evidence" value="ECO:0007669"/>
    <property type="project" value="InterPro"/>
</dbReference>
<dbReference type="PANTHER" id="PTHR43273:SF3">
    <property type="entry name" value="ANAEROBIC SULFATASE-MATURATING ENZYME HOMOLOG ASLB-RELATED"/>
    <property type="match status" value="1"/>
</dbReference>
<dbReference type="Gene3D" id="3.20.20.70">
    <property type="entry name" value="Aldolase class I"/>
    <property type="match status" value="1"/>
</dbReference>
<sequence>MAKHTLERFTKSYLHHHPGPVVPFAWQGGEPLLAGLDFFEVAFHLQRRHAPPGKQAHNAVQTNGVLIDREFARFFARNGWLVGVSLDGPADCHDAFRRRAGRPTHQDVMAGVTRLREQAAEFNVLCAVHAANQDRAAEVYRFLRDVAGAKHIQFIPIVAAGDKGLCDASVDPAAFGSFLSTIWDIWRREDVGRVFVGHFDAALAAHLGQPGGLCAMAQDCGEALVLEHDGSLYACDHFVDAAHRLGDLNRQPLSELLASPVLTAFKTRKSGDLPAPCRECPMLFACGGGCPKDRLATAAGQPPNQYLCRGLGRFLTHAGPELAAMAAVVRRQPAFQLLTTSV</sequence>
<dbReference type="EMBL" id="ALAO01000083">
    <property type="protein sequence ID" value="EKO40272.1"/>
    <property type="molecule type" value="Genomic_DNA"/>
</dbReference>
<dbReference type="AlphaFoldDB" id="K6FNY4"/>
<comment type="similarity">
    <text evidence="6">Belongs to the radical SAM superfamily. Anaerobic sulfatase-maturating enzyme family.</text>
</comment>
<accession>K6FNY4</accession>
<evidence type="ECO:0000256" key="2">
    <source>
        <dbReference type="ARBA" id="ARBA00022691"/>
    </source>
</evidence>
<evidence type="ECO:0000259" key="7">
    <source>
        <dbReference type="Pfam" id="PF04055"/>
    </source>
</evidence>
<keyword evidence="5" id="KW-0411">Iron-sulfur</keyword>
<comment type="caution">
    <text evidence="9">The sequence shown here is derived from an EMBL/GenBank/DDBJ whole genome shotgun (WGS) entry which is preliminary data.</text>
</comment>
<dbReference type="Pfam" id="PF04055">
    <property type="entry name" value="Radical_SAM"/>
    <property type="match status" value="1"/>
</dbReference>
<gene>
    <name evidence="9" type="ORF">B193_1042</name>
</gene>
<dbReference type="InterPro" id="IPR058240">
    <property type="entry name" value="rSAM_sf"/>
</dbReference>
<evidence type="ECO:0000256" key="5">
    <source>
        <dbReference type="ARBA" id="ARBA00023014"/>
    </source>
</evidence>
<feature type="domain" description="4Fe4S-binding SPASM" evidence="8">
    <location>
        <begin position="222"/>
        <end position="281"/>
    </location>
</feature>
<dbReference type="GO" id="GO:0051536">
    <property type="term" value="F:iron-sulfur cluster binding"/>
    <property type="evidence" value="ECO:0007669"/>
    <property type="project" value="UniProtKB-KW"/>
</dbReference>
<evidence type="ECO:0000256" key="6">
    <source>
        <dbReference type="ARBA" id="ARBA00023601"/>
    </source>
</evidence>
<dbReference type="Proteomes" id="UP000006272">
    <property type="component" value="Unassembled WGS sequence"/>
</dbReference>
<evidence type="ECO:0000256" key="4">
    <source>
        <dbReference type="ARBA" id="ARBA00023004"/>
    </source>
</evidence>
<dbReference type="Pfam" id="PF13186">
    <property type="entry name" value="SPASM"/>
    <property type="match status" value="1"/>
</dbReference>
<name>K6FNY4_9BACT</name>
<dbReference type="PATRIC" id="fig|1206767.3.peg.1009"/>
<keyword evidence="4" id="KW-0408">Iron</keyword>
<evidence type="ECO:0000259" key="8">
    <source>
        <dbReference type="Pfam" id="PF13186"/>
    </source>
</evidence>
<dbReference type="NCBIfam" id="TIGR04085">
    <property type="entry name" value="rSAM_more_4Fe4S"/>
    <property type="match status" value="1"/>
</dbReference>
<reference evidence="9 10" key="1">
    <citation type="submission" date="2012-07" db="EMBL/GenBank/DDBJ databases">
        <title>Draft genome sequence of Desulfovibrio magneticus str. Maddingley MBC34 obtained from a metagenomic sequence of a methanogenic enrichment isolated from coal-seam formation water in Victoria, Australia.</title>
        <authorList>
            <person name="Greenfield P."/>
            <person name="Hendry P."/>
            <person name="Li D."/>
            <person name="Rosewarne C.P."/>
            <person name="Tran-Dinh N."/>
            <person name="Elbourne L.D.H."/>
            <person name="Paulsen I.T."/>
            <person name="Midgley D.J."/>
        </authorList>
    </citation>
    <scope>NUCLEOTIDE SEQUENCE [LARGE SCALE GENOMIC DNA]</scope>
    <source>
        <strain evidence="10">Maddingley MBC34</strain>
    </source>
</reference>
<evidence type="ECO:0000313" key="10">
    <source>
        <dbReference type="Proteomes" id="UP000006272"/>
    </source>
</evidence>
<dbReference type="InterPro" id="IPR023885">
    <property type="entry name" value="4Fe4S-binding_SPASM_dom"/>
</dbReference>
<dbReference type="GO" id="GO:0046872">
    <property type="term" value="F:metal ion binding"/>
    <property type="evidence" value="ECO:0007669"/>
    <property type="project" value="UniProtKB-KW"/>
</dbReference>
<dbReference type="InterPro" id="IPR023867">
    <property type="entry name" value="Sulphatase_maturase_rSAM"/>
</dbReference>
<dbReference type="PANTHER" id="PTHR43273">
    <property type="entry name" value="ANAEROBIC SULFATASE-MATURATING ENZYME HOMOLOG ASLB-RELATED"/>
    <property type="match status" value="1"/>
</dbReference>
<evidence type="ECO:0000256" key="1">
    <source>
        <dbReference type="ARBA" id="ARBA00001966"/>
    </source>
</evidence>
<organism evidence="9 10">
    <name type="scientific">Solidesulfovibrio magneticus str. Maddingley MBC34</name>
    <dbReference type="NCBI Taxonomy" id="1206767"/>
    <lineage>
        <taxon>Bacteria</taxon>
        <taxon>Pseudomonadati</taxon>
        <taxon>Thermodesulfobacteriota</taxon>
        <taxon>Desulfovibrionia</taxon>
        <taxon>Desulfovibrionales</taxon>
        <taxon>Desulfovibrionaceae</taxon>
        <taxon>Solidesulfovibrio</taxon>
    </lineage>
</organism>
<feature type="domain" description="Radical SAM core" evidence="7">
    <location>
        <begin position="16"/>
        <end position="141"/>
    </location>
</feature>
<comment type="cofactor">
    <cofactor evidence="1">
        <name>[4Fe-4S] cluster</name>
        <dbReference type="ChEBI" id="CHEBI:49883"/>
    </cofactor>
</comment>
<evidence type="ECO:0000256" key="3">
    <source>
        <dbReference type="ARBA" id="ARBA00022723"/>
    </source>
</evidence>